<reference evidence="2" key="1">
    <citation type="submission" date="2018-06" db="EMBL/GenBank/DDBJ databases">
        <authorList>
            <person name="Zhirakovskaya E."/>
        </authorList>
    </citation>
    <scope>NUCLEOTIDE SEQUENCE</scope>
</reference>
<evidence type="ECO:0000259" key="1">
    <source>
        <dbReference type="SMART" id="SM00849"/>
    </source>
</evidence>
<dbReference type="InterPro" id="IPR036866">
    <property type="entry name" value="RibonucZ/Hydroxyglut_hydro"/>
</dbReference>
<organism evidence="2">
    <name type="scientific">hydrothermal vent metagenome</name>
    <dbReference type="NCBI Taxonomy" id="652676"/>
    <lineage>
        <taxon>unclassified sequences</taxon>
        <taxon>metagenomes</taxon>
        <taxon>ecological metagenomes</taxon>
    </lineage>
</organism>
<dbReference type="InterPro" id="IPR001279">
    <property type="entry name" value="Metallo-B-lactamas"/>
</dbReference>
<dbReference type="EMBL" id="UOFE01000048">
    <property type="protein sequence ID" value="VAW55332.1"/>
    <property type="molecule type" value="Genomic_DNA"/>
</dbReference>
<evidence type="ECO:0000313" key="2">
    <source>
        <dbReference type="EMBL" id="VAW55332.1"/>
    </source>
</evidence>
<dbReference type="Gene3D" id="3.60.15.10">
    <property type="entry name" value="Ribonuclease Z/Hydroxyacylglutathione hydrolase-like"/>
    <property type="match status" value="1"/>
</dbReference>
<gene>
    <name evidence="2" type="ORF">MNBD_GAMMA05-2416</name>
</gene>
<dbReference type="Pfam" id="PF00753">
    <property type="entry name" value="Lactamase_B"/>
    <property type="match status" value="1"/>
</dbReference>
<dbReference type="InterPro" id="IPR050855">
    <property type="entry name" value="NDM-1-like"/>
</dbReference>
<name>A0A3B0WVV9_9ZZZZ</name>
<dbReference type="AlphaFoldDB" id="A0A3B0WVV9"/>
<dbReference type="CDD" id="cd16282">
    <property type="entry name" value="metallo-hydrolase-like_MBL-fold"/>
    <property type="match status" value="1"/>
</dbReference>
<dbReference type="PANTHER" id="PTHR42951">
    <property type="entry name" value="METALLO-BETA-LACTAMASE DOMAIN-CONTAINING"/>
    <property type="match status" value="1"/>
</dbReference>
<proteinExistence type="predicted"/>
<dbReference type="SMART" id="SM00849">
    <property type="entry name" value="Lactamase_B"/>
    <property type="match status" value="1"/>
</dbReference>
<protein>
    <recommendedName>
        <fullName evidence="1">Metallo-beta-lactamase domain-containing protein</fullName>
    </recommendedName>
</protein>
<sequence length="339" mass="36923">MTLQNHILPSILLLAMLTACSPSDETATSNADKTTPVNNDSVAAEQTDDFPYVFDQIGENSWVMHGPRELPNPENKGFMNNPGIIKTSAGLVIIDPGSTVHVGENVLKKIKSISDLPIVATFNTHVHGDHWLANQAIKAAYPNVKIYGHQNMLNEIAEGAGEEWLTLMDNMTDGASKGTTVVAPDNAVNSDDVIKIGETQFKTHHYGVAHTNTDIMIEVVEESIVFLGDNVLAKRVPRMTDGNFQGSIASINSILETNAKHYVPGHGSTGNSSMVKDYLNYLTLIYKAAQQAFEDDLDSSDVLAITKQTTTAYKDWYGYDDLLGSQGAQAYSEVEEAEF</sequence>
<accession>A0A3B0WVV9</accession>
<feature type="domain" description="Metallo-beta-lactamase" evidence="1">
    <location>
        <begin position="79"/>
        <end position="266"/>
    </location>
</feature>
<dbReference type="SUPFAM" id="SSF56281">
    <property type="entry name" value="Metallo-hydrolase/oxidoreductase"/>
    <property type="match status" value="1"/>
</dbReference>